<gene>
    <name evidence="1" type="ORF">AsFPU1_1545</name>
</gene>
<reference evidence="2" key="1">
    <citation type="submission" date="2017-05" db="EMBL/GenBank/DDBJ databases">
        <title>Physiological properties and genetic analysis related to exopolysaccharide production of fresh-water unicellular cyanobacterium Aphanothece sacrum, Suizenji Nori, that has been cultured as a food source in Japan.</title>
        <authorList>
            <person name="Kanesaki Y."/>
            <person name="Yoshikawa S."/>
            <person name="Ohki K."/>
        </authorList>
    </citation>
    <scope>NUCLEOTIDE SEQUENCE [LARGE SCALE GENOMIC DNA]</scope>
    <source>
        <strain evidence="2">FPU1</strain>
    </source>
</reference>
<name>A0A401IG06_APHSA</name>
<evidence type="ECO:0000313" key="2">
    <source>
        <dbReference type="Proteomes" id="UP000287247"/>
    </source>
</evidence>
<keyword evidence="2" id="KW-1185">Reference proteome</keyword>
<sequence length="206" mass="23559">MAKPEKNPTTAPSFLRDAFQSYAQFTVDQKQDAQKRALKWLQIHIQSDLSDQTILDQFAQKWRTGKLSPSNANDSPLHLENLPRSYKGTDSINAHQEEAFSFLQEQIPTALQDEFKARWEVKKRLKVSGASGTPLKIDETEPEVLQKNDPDGEGKTWYQVNKGDIYYVLSSEEKGDNYLVVMTEEIGSENRNTWYVSKTDVEISNL</sequence>
<dbReference type="RefSeq" id="WP_124977088.1">
    <property type="nucleotide sequence ID" value="NZ_BDQK01000006.1"/>
</dbReference>
<proteinExistence type="predicted"/>
<dbReference type="Proteomes" id="UP000287247">
    <property type="component" value="Unassembled WGS sequence"/>
</dbReference>
<organism evidence="1 2">
    <name type="scientific">Aphanothece sacrum FPU1</name>
    <dbReference type="NCBI Taxonomy" id="1920663"/>
    <lineage>
        <taxon>Bacteria</taxon>
        <taxon>Bacillati</taxon>
        <taxon>Cyanobacteriota</taxon>
        <taxon>Cyanophyceae</taxon>
        <taxon>Oscillatoriophycideae</taxon>
        <taxon>Chroococcales</taxon>
        <taxon>Aphanothecaceae</taxon>
        <taxon>Aphanothece</taxon>
    </lineage>
</organism>
<evidence type="ECO:0000313" key="1">
    <source>
        <dbReference type="EMBL" id="GBF80144.1"/>
    </source>
</evidence>
<dbReference type="EMBL" id="BDQK01000006">
    <property type="protein sequence ID" value="GBF80144.1"/>
    <property type="molecule type" value="Genomic_DNA"/>
</dbReference>
<comment type="caution">
    <text evidence="1">The sequence shown here is derived from an EMBL/GenBank/DDBJ whole genome shotgun (WGS) entry which is preliminary data.</text>
</comment>
<dbReference type="OrthoDB" id="428174at2"/>
<accession>A0A401IG06</accession>
<protein>
    <submittedName>
        <fullName evidence="1">Uncharacterized protein</fullName>
    </submittedName>
</protein>
<dbReference type="AlphaFoldDB" id="A0A401IG06"/>